<keyword evidence="2" id="KW-0812">Transmembrane</keyword>
<dbReference type="Proteomes" id="UP001165369">
    <property type="component" value="Unassembled WGS sequence"/>
</dbReference>
<keyword evidence="2" id="KW-0472">Membrane</keyword>
<evidence type="ECO:0000313" key="3">
    <source>
        <dbReference type="EMBL" id="MCL7941627.1"/>
    </source>
</evidence>
<dbReference type="RefSeq" id="WP_250062707.1">
    <property type="nucleotide sequence ID" value="NZ_JAMJPK010000007.1"/>
</dbReference>
<keyword evidence="2" id="KW-1133">Transmembrane helix</keyword>
<feature type="transmembrane region" description="Helical" evidence="2">
    <location>
        <begin position="45"/>
        <end position="70"/>
    </location>
</feature>
<evidence type="ECO:0000313" key="4">
    <source>
        <dbReference type="Proteomes" id="UP001165369"/>
    </source>
</evidence>
<feature type="region of interest" description="Disordered" evidence="1">
    <location>
        <begin position="1"/>
        <end position="21"/>
    </location>
</feature>
<dbReference type="EMBL" id="JAMJPK010000007">
    <property type="protein sequence ID" value="MCL7941627.1"/>
    <property type="molecule type" value="Genomic_DNA"/>
</dbReference>
<comment type="caution">
    <text evidence="3">The sequence shown here is derived from an EMBL/GenBank/DDBJ whole genome shotgun (WGS) entry which is preliminary data.</text>
</comment>
<evidence type="ECO:0000256" key="1">
    <source>
        <dbReference type="SAM" id="MobiDB-lite"/>
    </source>
</evidence>
<keyword evidence="4" id="KW-1185">Reference proteome</keyword>
<reference evidence="3" key="1">
    <citation type="submission" date="2022-05" db="EMBL/GenBank/DDBJ databases">
        <title>Halomonas geminus sp. nov. and Halomonas llamarensis sp. nov. isolated from high-altitude salars of the Atacama Desert.</title>
        <authorList>
            <person name="Hintersatz C."/>
            <person name="Rojas L.A."/>
            <person name="Wei T.-S."/>
            <person name="Kutschke S."/>
            <person name="Lehmann F."/>
            <person name="Jain R."/>
            <person name="Pollmann K."/>
        </authorList>
    </citation>
    <scope>NUCLEOTIDE SEQUENCE</scope>
    <source>
        <strain evidence="3">ATCH28</strain>
    </source>
</reference>
<sequence length="77" mass="7941">MSFAQRTGGAAAADALSPESSYGLRGGVSVALVQSIPSPSGEARVALLTVNYLIFLFSILIQGLTISYVVNRLLSGP</sequence>
<gene>
    <name evidence="3" type="ORF">M8009_15160</name>
</gene>
<name>A0ABT0T476_9GAMM</name>
<accession>A0ABT0T476</accession>
<evidence type="ECO:0000256" key="2">
    <source>
        <dbReference type="SAM" id="Phobius"/>
    </source>
</evidence>
<proteinExistence type="predicted"/>
<organism evidence="3 4">
    <name type="scientific">Halomonas gemina</name>
    <dbReference type="NCBI Taxonomy" id="2945105"/>
    <lineage>
        <taxon>Bacteria</taxon>
        <taxon>Pseudomonadati</taxon>
        <taxon>Pseudomonadota</taxon>
        <taxon>Gammaproteobacteria</taxon>
        <taxon>Oceanospirillales</taxon>
        <taxon>Halomonadaceae</taxon>
        <taxon>Halomonas</taxon>
    </lineage>
</organism>
<protein>
    <submittedName>
        <fullName evidence="3">Uncharacterized protein</fullName>
    </submittedName>
</protein>